<reference evidence="1" key="1">
    <citation type="submission" date="2023-04" db="EMBL/GenBank/DDBJ databases">
        <title>Ambrosiozyma monospora NBRC 10751.</title>
        <authorList>
            <person name="Ichikawa N."/>
            <person name="Sato H."/>
            <person name="Tonouchi N."/>
        </authorList>
    </citation>
    <scope>NUCLEOTIDE SEQUENCE</scope>
    <source>
        <strain evidence="1">NBRC 10751</strain>
    </source>
</reference>
<name>A0ACB5TLM0_AMBMO</name>
<keyword evidence="2" id="KW-1185">Reference proteome</keyword>
<evidence type="ECO:0000313" key="1">
    <source>
        <dbReference type="EMBL" id="GME90518.1"/>
    </source>
</evidence>
<gene>
    <name evidence="1" type="ORF">Amon02_000872100</name>
</gene>
<comment type="caution">
    <text evidence="1">The sequence shown here is derived from an EMBL/GenBank/DDBJ whole genome shotgun (WGS) entry which is preliminary data.</text>
</comment>
<proteinExistence type="predicted"/>
<dbReference type="Proteomes" id="UP001165064">
    <property type="component" value="Unassembled WGS sequence"/>
</dbReference>
<dbReference type="EMBL" id="BSXS01007845">
    <property type="protein sequence ID" value="GME90518.1"/>
    <property type="molecule type" value="Genomic_DNA"/>
</dbReference>
<sequence>MLRMEEMCDPHVFFFKMRPYLAGWKNMESVGLEGGVYYGNESKPRVYAGGSNAQSSLIQTLDLILNVDHTATGETKPKANSAENPFMAEMRKYMPGKHADFLVHLGKVNVIRDYVTTHASSNPSLVLAYDASVAMLKSFRDKHIQIVTRYIIIQAQKSKSMGSSGTRTLRAGLAKAKASSTSKKTSESSELKGTGGTSLLPFLKQCRDETGNAAAGSWGKRILTYKNAPAPKPEEQLETKPTFIGLAGQWRNDGAESAQGHW</sequence>
<evidence type="ECO:0000313" key="2">
    <source>
        <dbReference type="Proteomes" id="UP001165064"/>
    </source>
</evidence>
<accession>A0ACB5TLM0</accession>
<protein>
    <submittedName>
        <fullName evidence="1">Unnamed protein product</fullName>
    </submittedName>
</protein>
<organism evidence="1 2">
    <name type="scientific">Ambrosiozyma monospora</name>
    <name type="common">Yeast</name>
    <name type="synonym">Endomycopsis monosporus</name>
    <dbReference type="NCBI Taxonomy" id="43982"/>
    <lineage>
        <taxon>Eukaryota</taxon>
        <taxon>Fungi</taxon>
        <taxon>Dikarya</taxon>
        <taxon>Ascomycota</taxon>
        <taxon>Saccharomycotina</taxon>
        <taxon>Pichiomycetes</taxon>
        <taxon>Pichiales</taxon>
        <taxon>Pichiaceae</taxon>
        <taxon>Ambrosiozyma</taxon>
    </lineage>
</organism>